<dbReference type="eggNOG" id="ENOG503317S">
    <property type="taxonomic scope" value="Bacteria"/>
</dbReference>
<keyword evidence="3" id="KW-1185">Reference proteome</keyword>
<name>A0A087EJU9_9BIFI</name>
<dbReference type="OrthoDB" id="8899077at2"/>
<dbReference type="RefSeq" id="WP_026642962.1">
    <property type="nucleotide sequence ID" value="NZ_JGZU01000003.1"/>
</dbReference>
<proteinExistence type="predicted"/>
<keyword evidence="1" id="KW-0732">Signal</keyword>
<feature type="chain" id="PRO_5001820787" evidence="1">
    <location>
        <begin position="29"/>
        <end position="241"/>
    </location>
</feature>
<evidence type="ECO:0000313" key="2">
    <source>
        <dbReference type="EMBL" id="KFJ08050.1"/>
    </source>
</evidence>
<feature type="signal peptide" evidence="1">
    <location>
        <begin position="1"/>
        <end position="28"/>
    </location>
</feature>
<protein>
    <submittedName>
        <fullName evidence="2">Uncharacterized protein</fullName>
    </submittedName>
</protein>
<reference evidence="2 3" key="1">
    <citation type="submission" date="2014-03" db="EMBL/GenBank/DDBJ databases">
        <title>Genomics of Bifidobacteria.</title>
        <authorList>
            <person name="Ventura M."/>
            <person name="Milani C."/>
            <person name="Lugli G.A."/>
        </authorList>
    </citation>
    <scope>NUCLEOTIDE SEQUENCE [LARGE SCALE GENOMIC DNA]</scope>
    <source>
        <strain evidence="2 3">JCM 13495</strain>
    </source>
</reference>
<dbReference type="Proteomes" id="UP000029080">
    <property type="component" value="Unassembled WGS sequence"/>
</dbReference>
<dbReference type="EMBL" id="JGZU01000003">
    <property type="protein sequence ID" value="KFJ08050.1"/>
    <property type="molecule type" value="Genomic_DNA"/>
</dbReference>
<comment type="caution">
    <text evidence="2">The sequence shown here is derived from an EMBL/GenBank/DDBJ whole genome shotgun (WGS) entry which is preliminary data.</text>
</comment>
<evidence type="ECO:0000313" key="3">
    <source>
        <dbReference type="Proteomes" id="UP000029080"/>
    </source>
</evidence>
<evidence type="ECO:0000256" key="1">
    <source>
        <dbReference type="SAM" id="SignalP"/>
    </source>
</evidence>
<organism evidence="2 3">
    <name type="scientific">Bifidobacterium tsurumiense</name>
    <dbReference type="NCBI Taxonomy" id="356829"/>
    <lineage>
        <taxon>Bacteria</taxon>
        <taxon>Bacillati</taxon>
        <taxon>Actinomycetota</taxon>
        <taxon>Actinomycetes</taxon>
        <taxon>Bifidobacteriales</taxon>
        <taxon>Bifidobacteriaceae</taxon>
        <taxon>Bifidobacterium</taxon>
    </lineage>
</organism>
<accession>A0A087EJU9</accession>
<sequence>MNTIQTRKVLAFISAILATITFAIPASAAEKSSLCSTDTNCINQIETAASQIEEVSPDEAQKVTAEAEKAIRNSDVELHLLNDRLDYNAFSVYRFNSSQNLTLITISADNTLSPLSNVTIVFNESGKVTQYNESSVNENNKGNSTVTSYINGEFYLQKDTDVPFVSRAEFNQPKTRGSVNVCASIVFGVSTGLAALVASVCTGACVGAFTGVTAPACLACVGMFVAVGSGSLSQFISCING</sequence>
<gene>
    <name evidence="2" type="ORF">BITS_0363</name>
</gene>
<dbReference type="AlphaFoldDB" id="A0A087EJU9"/>